<dbReference type="RefSeq" id="WP_053418291.1">
    <property type="nucleotide sequence ID" value="NZ_JBCMNK010000013.1"/>
</dbReference>
<name>A0A0M0LGM8_9BACL</name>
<protein>
    <recommendedName>
        <fullName evidence="1">DUF3388 domain-containing protein</fullName>
    </recommendedName>
</protein>
<dbReference type="InterPro" id="IPR045865">
    <property type="entry name" value="ACT-like_dom_sf"/>
</dbReference>
<dbReference type="AlphaFoldDB" id="A0A0M0LGM8"/>
<accession>A0A0M0LGM8</accession>
<reference evidence="3" key="1">
    <citation type="submission" date="2015-08" db="EMBL/GenBank/DDBJ databases">
        <title>Fjat-10028 dsm 16317.</title>
        <authorList>
            <person name="Liu B."/>
            <person name="Wang J."/>
            <person name="Zhu Y."/>
            <person name="Liu G."/>
            <person name="Chen Q."/>
            <person name="Chen Z."/>
            <person name="Lan J."/>
            <person name="Che J."/>
            <person name="Ge C."/>
            <person name="Shi H."/>
            <person name="Pan Z."/>
            <person name="Liu X."/>
        </authorList>
    </citation>
    <scope>NUCLEOTIDE SEQUENCE [LARGE SCALE GENOMIC DNA]</scope>
    <source>
        <strain evidence="3">DSM 16317</strain>
    </source>
</reference>
<evidence type="ECO:0000313" key="3">
    <source>
        <dbReference type="Proteomes" id="UP000036867"/>
    </source>
</evidence>
<dbReference type="PATRIC" id="fig|263475.3.peg.3791"/>
<sequence>MREWYFEYEIQINRPGLLGDIASLLGMLRVNIVTINGVDQVRRGMLLRAEKDEQIERFENIVSTMEMIRVTKFREPTTRDRLAIRHGRYIQREADEKKTFRFVRNELGILVDFMAELFKKDGHKLIGVRGMPRVGKTESVVAASVCANKRWLFLSSTMIKQTARNKLLGDEFNSNNIFILDGIVTRRSSDEKHQQLVREMMSMPSIKVVEHPDMFVQHSEYTIEDFDYIIELRHHPDEEITYEIMEKHNSLLQDSSGFGGFGGFNF</sequence>
<keyword evidence="3" id="KW-1185">Reference proteome</keyword>
<dbReference type="SUPFAM" id="SSF55021">
    <property type="entry name" value="ACT-like"/>
    <property type="match status" value="1"/>
</dbReference>
<gene>
    <name evidence="2" type="ORF">AMD00_12670</name>
</gene>
<comment type="caution">
    <text evidence="2">The sequence shown here is derived from an EMBL/GenBank/DDBJ whole genome shotgun (WGS) entry which is preliminary data.</text>
</comment>
<organism evidence="2 3">
    <name type="scientific">Viridibacillus arvi</name>
    <dbReference type="NCBI Taxonomy" id="263475"/>
    <lineage>
        <taxon>Bacteria</taxon>
        <taxon>Bacillati</taxon>
        <taxon>Bacillota</taxon>
        <taxon>Bacilli</taxon>
        <taxon>Bacillales</taxon>
        <taxon>Caryophanaceae</taxon>
        <taxon>Viridibacillus</taxon>
    </lineage>
</organism>
<dbReference type="EMBL" id="LILB01000005">
    <property type="protein sequence ID" value="KOO50121.1"/>
    <property type="molecule type" value="Genomic_DNA"/>
</dbReference>
<dbReference type="STRING" id="263475.AMD00_12670"/>
<dbReference type="InterPro" id="IPR024514">
    <property type="entry name" value="DUF3388"/>
</dbReference>
<dbReference type="OrthoDB" id="2372367at2"/>
<dbReference type="InterPro" id="IPR016784">
    <property type="entry name" value="UCP021288_ACT"/>
</dbReference>
<dbReference type="GeneID" id="301136945"/>
<dbReference type="PIRSF" id="PIRSF021288">
    <property type="entry name" value="UCP021288_ACT"/>
    <property type="match status" value="1"/>
</dbReference>
<feature type="domain" description="DUF3388" evidence="1">
    <location>
        <begin position="70"/>
        <end position="254"/>
    </location>
</feature>
<evidence type="ECO:0000259" key="1">
    <source>
        <dbReference type="Pfam" id="PF11868"/>
    </source>
</evidence>
<dbReference type="Proteomes" id="UP000036867">
    <property type="component" value="Unassembled WGS sequence"/>
</dbReference>
<evidence type="ECO:0000313" key="2">
    <source>
        <dbReference type="EMBL" id="KOO50121.1"/>
    </source>
</evidence>
<proteinExistence type="predicted"/>
<dbReference type="Pfam" id="PF11868">
    <property type="entry name" value="DUF3388"/>
    <property type="match status" value="1"/>
</dbReference>